<feature type="transmembrane region" description="Helical" evidence="9">
    <location>
        <begin position="280"/>
        <end position="305"/>
    </location>
</feature>
<dbReference type="InterPro" id="IPR020846">
    <property type="entry name" value="MFS_dom"/>
</dbReference>
<proteinExistence type="inferred from homology"/>
<dbReference type="Proteomes" id="UP000094112">
    <property type="component" value="Unassembled WGS sequence"/>
</dbReference>
<keyword evidence="5 9" id="KW-1133">Transmembrane helix</keyword>
<feature type="transmembrane region" description="Helical" evidence="9">
    <location>
        <begin position="86"/>
        <end position="106"/>
    </location>
</feature>
<feature type="transmembrane region" description="Helical" evidence="9">
    <location>
        <begin position="325"/>
        <end position="343"/>
    </location>
</feature>
<dbReference type="InterPro" id="IPR005828">
    <property type="entry name" value="MFS_sugar_transport-like"/>
</dbReference>
<gene>
    <name evidence="11" type="ORF">WICANDRAFT_84058</name>
</gene>
<evidence type="ECO:0000256" key="1">
    <source>
        <dbReference type="ARBA" id="ARBA00004141"/>
    </source>
</evidence>
<dbReference type="PROSITE" id="PS00217">
    <property type="entry name" value="SUGAR_TRANSPORT_2"/>
    <property type="match status" value="1"/>
</dbReference>
<comment type="subcellular location">
    <subcellularLocation>
        <location evidence="1">Membrane</location>
        <topology evidence="1">Multi-pass membrane protein</topology>
    </subcellularLocation>
</comment>
<dbReference type="STRING" id="683960.A0A1E3P4H7"/>
<feature type="transmembrane region" description="Helical" evidence="9">
    <location>
        <begin position="355"/>
        <end position="374"/>
    </location>
</feature>
<dbReference type="InterPro" id="IPR003663">
    <property type="entry name" value="Sugar/inositol_transpt"/>
</dbReference>
<dbReference type="PROSITE" id="PS50850">
    <property type="entry name" value="MFS"/>
    <property type="match status" value="1"/>
</dbReference>
<feature type="transmembrane region" description="Helical" evidence="9">
    <location>
        <begin position="113"/>
        <end position="131"/>
    </location>
</feature>
<keyword evidence="6 9" id="KW-0472">Membrane</keyword>
<dbReference type="GO" id="GO:0005366">
    <property type="term" value="F:myo-inositol:proton symporter activity"/>
    <property type="evidence" value="ECO:0007669"/>
    <property type="project" value="TreeGrafter"/>
</dbReference>
<feature type="domain" description="Major facilitator superfamily (MFS) profile" evidence="10">
    <location>
        <begin position="47"/>
        <end position="484"/>
    </location>
</feature>
<dbReference type="GO" id="GO:0016020">
    <property type="term" value="C:membrane"/>
    <property type="evidence" value="ECO:0007669"/>
    <property type="project" value="UniProtKB-SubCell"/>
</dbReference>
<dbReference type="AlphaFoldDB" id="A0A1E3P4H7"/>
<dbReference type="PANTHER" id="PTHR48020">
    <property type="entry name" value="PROTON MYO-INOSITOL COTRANSPORTER"/>
    <property type="match status" value="1"/>
</dbReference>
<evidence type="ECO:0000313" key="12">
    <source>
        <dbReference type="Proteomes" id="UP000094112"/>
    </source>
</evidence>
<dbReference type="PROSITE" id="PS00216">
    <property type="entry name" value="SUGAR_TRANSPORT_1"/>
    <property type="match status" value="1"/>
</dbReference>
<dbReference type="Gene3D" id="1.20.1250.20">
    <property type="entry name" value="MFS general substrate transporter like domains"/>
    <property type="match status" value="1"/>
</dbReference>
<reference evidence="11 12" key="1">
    <citation type="journal article" date="2016" name="Proc. Natl. Acad. Sci. U.S.A.">
        <title>Comparative genomics of biotechnologically important yeasts.</title>
        <authorList>
            <person name="Riley R."/>
            <person name="Haridas S."/>
            <person name="Wolfe K.H."/>
            <person name="Lopes M.R."/>
            <person name="Hittinger C.T."/>
            <person name="Goeker M."/>
            <person name="Salamov A.A."/>
            <person name="Wisecaver J.H."/>
            <person name="Long T.M."/>
            <person name="Calvey C.H."/>
            <person name="Aerts A.L."/>
            <person name="Barry K.W."/>
            <person name="Choi C."/>
            <person name="Clum A."/>
            <person name="Coughlan A.Y."/>
            <person name="Deshpande S."/>
            <person name="Douglass A.P."/>
            <person name="Hanson S.J."/>
            <person name="Klenk H.-P."/>
            <person name="LaButti K.M."/>
            <person name="Lapidus A."/>
            <person name="Lindquist E.A."/>
            <person name="Lipzen A.M."/>
            <person name="Meier-Kolthoff J.P."/>
            <person name="Ohm R.A."/>
            <person name="Otillar R.P."/>
            <person name="Pangilinan J.L."/>
            <person name="Peng Y."/>
            <person name="Rokas A."/>
            <person name="Rosa C.A."/>
            <person name="Scheuner C."/>
            <person name="Sibirny A.A."/>
            <person name="Slot J.C."/>
            <person name="Stielow J.B."/>
            <person name="Sun H."/>
            <person name="Kurtzman C.P."/>
            <person name="Blackwell M."/>
            <person name="Grigoriev I.V."/>
            <person name="Jeffries T.W."/>
        </authorList>
    </citation>
    <scope>NUCLEOTIDE SEQUENCE [LARGE SCALE GENOMIC DNA]</scope>
    <source>
        <strain evidence="12">ATCC 58044 / CBS 1984 / NCYC 433 / NRRL Y-366-8</strain>
    </source>
</reference>
<comment type="catalytic activity">
    <reaction evidence="7">
        <text>myo-inositol(out) + H(+)(out) = myo-inositol(in) + H(+)(in)</text>
        <dbReference type="Rhea" id="RHEA:60364"/>
        <dbReference type="ChEBI" id="CHEBI:15378"/>
        <dbReference type="ChEBI" id="CHEBI:17268"/>
    </reaction>
</comment>
<accession>A0A1E3P4H7</accession>
<name>A0A1E3P4H7_WICAA</name>
<dbReference type="GO" id="GO:1904679">
    <property type="term" value="P:myo-inositol import across plasma membrane"/>
    <property type="evidence" value="ECO:0007669"/>
    <property type="project" value="TreeGrafter"/>
</dbReference>
<dbReference type="PRINTS" id="PR00171">
    <property type="entry name" value="SUGRTRNSPORT"/>
</dbReference>
<feature type="transmembrane region" description="Helical" evidence="9">
    <location>
        <begin position="456"/>
        <end position="480"/>
    </location>
</feature>
<dbReference type="PANTHER" id="PTHR48020:SF12">
    <property type="entry name" value="PROTON MYO-INOSITOL COTRANSPORTER"/>
    <property type="match status" value="1"/>
</dbReference>
<evidence type="ECO:0000256" key="4">
    <source>
        <dbReference type="ARBA" id="ARBA00022692"/>
    </source>
</evidence>
<dbReference type="Pfam" id="PF00083">
    <property type="entry name" value="Sugar_tr"/>
    <property type="match status" value="1"/>
</dbReference>
<organism evidence="11 12">
    <name type="scientific">Wickerhamomyces anomalus (strain ATCC 58044 / CBS 1984 / NCYC 433 / NRRL Y-366-8)</name>
    <name type="common">Yeast</name>
    <name type="synonym">Hansenula anomala</name>
    <dbReference type="NCBI Taxonomy" id="683960"/>
    <lineage>
        <taxon>Eukaryota</taxon>
        <taxon>Fungi</taxon>
        <taxon>Dikarya</taxon>
        <taxon>Ascomycota</taxon>
        <taxon>Saccharomycotina</taxon>
        <taxon>Saccharomycetes</taxon>
        <taxon>Phaffomycetales</taxon>
        <taxon>Wickerhamomycetaceae</taxon>
        <taxon>Wickerhamomyces</taxon>
    </lineage>
</organism>
<evidence type="ECO:0000313" key="11">
    <source>
        <dbReference type="EMBL" id="ODQ60104.1"/>
    </source>
</evidence>
<keyword evidence="12" id="KW-1185">Reference proteome</keyword>
<dbReference type="InterPro" id="IPR036259">
    <property type="entry name" value="MFS_trans_sf"/>
</dbReference>
<evidence type="ECO:0000256" key="6">
    <source>
        <dbReference type="ARBA" id="ARBA00023136"/>
    </source>
</evidence>
<dbReference type="InterPro" id="IPR005829">
    <property type="entry name" value="Sugar_transporter_CS"/>
</dbReference>
<feature type="transmembrane region" description="Helical" evidence="9">
    <location>
        <begin position="46"/>
        <end position="71"/>
    </location>
</feature>
<evidence type="ECO:0000256" key="9">
    <source>
        <dbReference type="SAM" id="Phobius"/>
    </source>
</evidence>
<evidence type="ECO:0000256" key="3">
    <source>
        <dbReference type="ARBA" id="ARBA00022448"/>
    </source>
</evidence>
<keyword evidence="3 8" id="KW-0813">Transport</keyword>
<dbReference type="OrthoDB" id="5290825at2759"/>
<evidence type="ECO:0000259" key="10">
    <source>
        <dbReference type="PROSITE" id="PS50850"/>
    </source>
</evidence>
<dbReference type="SUPFAM" id="SSF103473">
    <property type="entry name" value="MFS general substrate transporter"/>
    <property type="match status" value="1"/>
</dbReference>
<evidence type="ECO:0000256" key="7">
    <source>
        <dbReference type="ARBA" id="ARBA00049119"/>
    </source>
</evidence>
<dbReference type="FunFam" id="1.20.1250.20:FF:000073">
    <property type="entry name" value="MFS myo-inositol transporter, putative"/>
    <property type="match status" value="1"/>
</dbReference>
<dbReference type="RefSeq" id="XP_019039311.1">
    <property type="nucleotide sequence ID" value="XM_019185640.1"/>
</dbReference>
<keyword evidence="4 9" id="KW-0812">Transmembrane</keyword>
<sequence>MNTKQTTSLLAGADIDSPSVNTAVESSLFQESEDIENTKTGLYSTLVVCSAAVGGFMFGYDTACISSILIFLDQSQFTLTSKEKEIITGITSIGSFFGAIGAAVFSTMIGRKLIITLCCILFALSAVELGLSNTVPLLIIGRFVVGLAVGAASMIVPVYISEVSPSKKRGRLLTLNSVSTTGGQFIANLIAYGIRNTKNNWRWMFVASGIPPLLFLCVVKFIPESPRYLLLHNDFIKAHMGLSMLYPNATKQQILDKIESIQHDIKSNEVQMKKPVHERLFGSPIVIRALTVGCVLMFFQQAVGFNSFMYYGATIFKIVGVGDPLIVSILISGTNFLFTFVALKFIDKVGRRKMLLSTVWIMGLGLFFAAFGFYKAQLPTDKNIESTSLNFYSILLVVSVLVYVGSYASALGTVPWSSVEFLSLEARAPGAAMIACTGWITNSIVSVTFLSLMNTLLPSGVCIMFASVCFVAWGCIYGWYPEVAGLSLEEIREVFRNGIDIHYVKRRRDSELTANTQI</sequence>
<feature type="transmembrane region" description="Helical" evidence="9">
    <location>
        <begin position="200"/>
        <end position="222"/>
    </location>
</feature>
<feature type="transmembrane region" description="Helical" evidence="9">
    <location>
        <begin position="428"/>
        <end position="450"/>
    </location>
</feature>
<evidence type="ECO:0000256" key="8">
    <source>
        <dbReference type="RuleBase" id="RU003346"/>
    </source>
</evidence>
<dbReference type="InterPro" id="IPR050814">
    <property type="entry name" value="Myo-inositol_Transporter"/>
</dbReference>
<dbReference type="EMBL" id="KV454210">
    <property type="protein sequence ID" value="ODQ60104.1"/>
    <property type="molecule type" value="Genomic_DNA"/>
</dbReference>
<dbReference type="GeneID" id="30202886"/>
<feature type="transmembrane region" description="Helical" evidence="9">
    <location>
        <begin position="394"/>
        <end position="416"/>
    </location>
</feature>
<evidence type="ECO:0000256" key="2">
    <source>
        <dbReference type="ARBA" id="ARBA00010992"/>
    </source>
</evidence>
<evidence type="ECO:0000256" key="5">
    <source>
        <dbReference type="ARBA" id="ARBA00022989"/>
    </source>
</evidence>
<comment type="similarity">
    <text evidence="2 8">Belongs to the major facilitator superfamily. Sugar transporter (TC 2.A.1.1) family.</text>
</comment>
<dbReference type="NCBIfam" id="TIGR00879">
    <property type="entry name" value="SP"/>
    <property type="match status" value="1"/>
</dbReference>
<protein>
    <recommendedName>
        <fullName evidence="10">Major facilitator superfamily (MFS) profile domain-containing protein</fullName>
    </recommendedName>
</protein>
<feature type="transmembrane region" description="Helical" evidence="9">
    <location>
        <begin position="137"/>
        <end position="160"/>
    </location>
</feature>